<evidence type="ECO:0000313" key="1">
    <source>
        <dbReference type="EMBL" id="ODQ68807.1"/>
    </source>
</evidence>
<evidence type="ECO:0000313" key="2">
    <source>
        <dbReference type="Proteomes" id="UP000094385"/>
    </source>
</evidence>
<proteinExistence type="predicted"/>
<dbReference type="PANTHER" id="PTHR33205:SF1">
    <property type="entry name" value="TRANSMEMBRANE PROTEIN"/>
    <property type="match status" value="1"/>
</dbReference>
<keyword evidence="2" id="KW-1185">Reference proteome</keyword>
<dbReference type="PANTHER" id="PTHR33205">
    <property type="entry name" value="TRANSMEMBRANE PROTEIN"/>
    <property type="match status" value="1"/>
</dbReference>
<sequence length="55" mass="6231">IPSGIPEGAMCVQKFDDSQNPAIHNTYRILLRSSSMREPRDPLLKVLKILNKHSD</sequence>
<feature type="non-terminal residue" evidence="1">
    <location>
        <position position="1"/>
    </location>
</feature>
<name>A0A1E3PVD3_LIPST</name>
<dbReference type="STRING" id="675824.A0A1E3PVD3"/>
<dbReference type="OrthoDB" id="3472258at2759"/>
<protein>
    <submittedName>
        <fullName evidence="1">Uncharacterized protein</fullName>
    </submittedName>
</protein>
<organism evidence="1 2">
    <name type="scientific">Lipomyces starkeyi NRRL Y-11557</name>
    <dbReference type="NCBI Taxonomy" id="675824"/>
    <lineage>
        <taxon>Eukaryota</taxon>
        <taxon>Fungi</taxon>
        <taxon>Dikarya</taxon>
        <taxon>Ascomycota</taxon>
        <taxon>Saccharomycotina</taxon>
        <taxon>Lipomycetes</taxon>
        <taxon>Lipomycetales</taxon>
        <taxon>Lipomycetaceae</taxon>
        <taxon>Lipomyces</taxon>
    </lineage>
</organism>
<dbReference type="AlphaFoldDB" id="A0A1E3PVD3"/>
<gene>
    <name evidence="1" type="ORF">LIPSTDRAFT_60068</name>
</gene>
<dbReference type="Proteomes" id="UP000094385">
    <property type="component" value="Unassembled WGS sequence"/>
</dbReference>
<dbReference type="AntiFam" id="ANF00034">
    <property type="entry name" value="Antisense to 5.8S rRNA"/>
</dbReference>
<dbReference type="EMBL" id="KV454313">
    <property type="protein sequence ID" value="ODQ68807.1"/>
    <property type="molecule type" value="Genomic_DNA"/>
</dbReference>
<reference evidence="1 2" key="1">
    <citation type="journal article" date="2016" name="Proc. Natl. Acad. Sci. U.S.A.">
        <title>Comparative genomics of biotechnologically important yeasts.</title>
        <authorList>
            <person name="Riley R."/>
            <person name="Haridas S."/>
            <person name="Wolfe K.H."/>
            <person name="Lopes M.R."/>
            <person name="Hittinger C.T."/>
            <person name="Goeker M."/>
            <person name="Salamov A.A."/>
            <person name="Wisecaver J.H."/>
            <person name="Long T.M."/>
            <person name="Calvey C.H."/>
            <person name="Aerts A.L."/>
            <person name="Barry K.W."/>
            <person name="Choi C."/>
            <person name="Clum A."/>
            <person name="Coughlan A.Y."/>
            <person name="Deshpande S."/>
            <person name="Douglass A.P."/>
            <person name="Hanson S.J."/>
            <person name="Klenk H.-P."/>
            <person name="LaButti K.M."/>
            <person name="Lapidus A."/>
            <person name="Lindquist E.A."/>
            <person name="Lipzen A.M."/>
            <person name="Meier-Kolthoff J.P."/>
            <person name="Ohm R.A."/>
            <person name="Otillar R.P."/>
            <person name="Pangilinan J.L."/>
            <person name="Peng Y."/>
            <person name="Rokas A."/>
            <person name="Rosa C.A."/>
            <person name="Scheuner C."/>
            <person name="Sibirny A.A."/>
            <person name="Slot J.C."/>
            <person name="Stielow J.B."/>
            <person name="Sun H."/>
            <person name="Kurtzman C.P."/>
            <person name="Blackwell M."/>
            <person name="Grigoriev I.V."/>
            <person name="Jeffries T.W."/>
        </authorList>
    </citation>
    <scope>NUCLEOTIDE SEQUENCE [LARGE SCALE GENOMIC DNA]</scope>
    <source>
        <strain evidence="1 2">NRRL Y-11557</strain>
    </source>
</reference>
<accession>A0A1E3PVD3</accession>